<keyword evidence="3" id="KW-1185">Reference proteome</keyword>
<evidence type="ECO:0000313" key="2">
    <source>
        <dbReference type="EMBL" id="SPO35247.1"/>
    </source>
</evidence>
<dbReference type="Proteomes" id="UP000323386">
    <property type="component" value="Unassembled WGS sequence"/>
</dbReference>
<feature type="region of interest" description="Disordered" evidence="1">
    <location>
        <begin position="1"/>
        <end position="106"/>
    </location>
</feature>
<feature type="compositionally biased region" description="Low complexity" evidence="1">
    <location>
        <begin position="76"/>
        <end position="92"/>
    </location>
</feature>
<gene>
    <name evidence="2" type="ORF">PSFLO_00718</name>
</gene>
<proteinExistence type="predicted"/>
<organism evidence="2 3">
    <name type="scientific">Pseudozyma flocculosa</name>
    <dbReference type="NCBI Taxonomy" id="84751"/>
    <lineage>
        <taxon>Eukaryota</taxon>
        <taxon>Fungi</taxon>
        <taxon>Dikarya</taxon>
        <taxon>Basidiomycota</taxon>
        <taxon>Ustilaginomycotina</taxon>
        <taxon>Ustilaginomycetes</taxon>
        <taxon>Ustilaginales</taxon>
        <taxon>Ustilaginaceae</taxon>
        <taxon>Pseudozyma</taxon>
    </lineage>
</organism>
<sequence>MAAVPRCGRSRRRRQAQAEQSHAAQGSAGQGRAGQGSAGQRRAAVRLLSPPLSTPKKLRAGRPGLQRGARGKRCRAPNQAAAAQRPAAQWPAEPGRAAPSSQTAPVRATGRVTSLAILGLPCLASPCLSVLPCQVRIQSCHAAWLSTVSIIIVATEALVIPPRRRRQHHNHHRPPRLLPRIGLIQGQFGPGAALSSAAKRASSSTSSATAHESSQADRGWRDQGYGDVLTPCTPLPAVLIRFPRQRTAGQVGPFLEADGEARPGGARQHPLGDGWKDVVMPSARLILVSATGKPGERLGIFDQGGPLLGQGRATCLLISPPARDRAERHVSSTLACYRQLAHGPCLTLWQPITTPDSGQARGQAPAPLACAQASLPSCLFIADARYGNQLTVSSSLRGDVRNRSGSGSSFPCQARVHIRTPPGHRYPPVADPRSFGREVQVPSSQCLVPFRDVIEAIV</sequence>
<protein>
    <submittedName>
        <fullName evidence="2">Uncharacterized protein</fullName>
    </submittedName>
</protein>
<feature type="compositionally biased region" description="Low complexity" evidence="1">
    <location>
        <begin position="38"/>
        <end position="55"/>
    </location>
</feature>
<dbReference type="EMBL" id="OOIP01000001">
    <property type="protein sequence ID" value="SPO35247.1"/>
    <property type="molecule type" value="Genomic_DNA"/>
</dbReference>
<feature type="compositionally biased region" description="Low complexity" evidence="1">
    <location>
        <begin position="17"/>
        <end position="27"/>
    </location>
</feature>
<feature type="compositionally biased region" description="Low complexity" evidence="1">
    <location>
        <begin position="194"/>
        <end position="213"/>
    </location>
</feature>
<evidence type="ECO:0000256" key="1">
    <source>
        <dbReference type="SAM" id="MobiDB-lite"/>
    </source>
</evidence>
<feature type="region of interest" description="Disordered" evidence="1">
    <location>
        <begin position="194"/>
        <end position="222"/>
    </location>
</feature>
<evidence type="ECO:0000313" key="3">
    <source>
        <dbReference type="Proteomes" id="UP000323386"/>
    </source>
</evidence>
<reference evidence="2 3" key="1">
    <citation type="submission" date="2018-03" db="EMBL/GenBank/DDBJ databases">
        <authorList>
            <person name="Guldener U."/>
        </authorList>
    </citation>
    <scope>NUCLEOTIDE SEQUENCE [LARGE SCALE GENOMIC DNA]</scope>
    <source>
        <strain evidence="2 3">DAOM196992</strain>
    </source>
</reference>
<feature type="compositionally biased region" description="Gly residues" evidence="1">
    <location>
        <begin position="28"/>
        <end position="37"/>
    </location>
</feature>
<dbReference type="AlphaFoldDB" id="A0A5C3EUV1"/>
<accession>A0A5C3EUV1</accession>
<name>A0A5C3EUV1_9BASI</name>